<dbReference type="SUPFAM" id="SSF82607">
    <property type="entry name" value="YbaB-like"/>
    <property type="match status" value="1"/>
</dbReference>
<protein>
    <submittedName>
        <fullName evidence="2">YbaB/EbfC DNA-binding family protein</fullName>
    </submittedName>
</protein>
<evidence type="ECO:0000313" key="2">
    <source>
        <dbReference type="EMBL" id="SDI63721.1"/>
    </source>
</evidence>
<feature type="region of interest" description="Disordered" evidence="1">
    <location>
        <begin position="148"/>
        <end position="182"/>
    </location>
</feature>
<evidence type="ECO:0000313" key="3">
    <source>
        <dbReference type="Proteomes" id="UP000183263"/>
    </source>
</evidence>
<dbReference type="GO" id="GO:0003677">
    <property type="term" value="F:DNA binding"/>
    <property type="evidence" value="ECO:0007669"/>
    <property type="project" value="UniProtKB-KW"/>
</dbReference>
<proteinExistence type="predicted"/>
<name>A0A1G8M738_9NOCA</name>
<sequence length="182" mass="20060">MAQWWRVIRGASVARSTLNHCRGQGQDHRGEVVISTDPHRAADELASWAEGLERKAQQFRELHTQMASAHVTHTSRSGRVQVSIDGNGLPSDILLTDSARGVDPSSLSAEIMETLREAQAQLRESVASAVQATVGDDPAGADILNQYRQRFPDPAEGEERPADDDEYFENRSILDNGDEGRR</sequence>
<reference evidence="2 3" key="1">
    <citation type="submission" date="2016-10" db="EMBL/GenBank/DDBJ databases">
        <authorList>
            <person name="de Groot N.N."/>
        </authorList>
    </citation>
    <scope>NUCLEOTIDE SEQUENCE [LARGE SCALE GENOMIC DNA]</scope>
    <source>
        <strain evidence="2 3">DSM 44892</strain>
    </source>
</reference>
<keyword evidence="3" id="KW-1185">Reference proteome</keyword>
<dbReference type="InterPro" id="IPR036894">
    <property type="entry name" value="YbaB-like_sf"/>
</dbReference>
<feature type="compositionally biased region" description="Basic and acidic residues" evidence="1">
    <location>
        <begin position="150"/>
        <end position="160"/>
    </location>
</feature>
<dbReference type="EMBL" id="FNDN01000009">
    <property type="protein sequence ID" value="SDI63721.1"/>
    <property type="molecule type" value="Genomic_DNA"/>
</dbReference>
<evidence type="ECO:0000256" key="1">
    <source>
        <dbReference type="SAM" id="MobiDB-lite"/>
    </source>
</evidence>
<accession>A0A1G8M738</accession>
<dbReference type="InterPro" id="IPR004401">
    <property type="entry name" value="YbaB/EbfC"/>
</dbReference>
<dbReference type="Proteomes" id="UP000183263">
    <property type="component" value="Unassembled WGS sequence"/>
</dbReference>
<dbReference type="AlphaFoldDB" id="A0A1G8M738"/>
<gene>
    <name evidence="2" type="ORF">SAMN05444695_109128</name>
</gene>
<organism evidence="2 3">
    <name type="scientific">Rhodococcus triatomae</name>
    <dbReference type="NCBI Taxonomy" id="300028"/>
    <lineage>
        <taxon>Bacteria</taxon>
        <taxon>Bacillati</taxon>
        <taxon>Actinomycetota</taxon>
        <taxon>Actinomycetes</taxon>
        <taxon>Mycobacteriales</taxon>
        <taxon>Nocardiaceae</taxon>
        <taxon>Rhodococcus</taxon>
    </lineage>
</organism>
<dbReference type="Gene3D" id="3.30.1310.10">
    <property type="entry name" value="Nucleoid-associated protein YbaB-like domain"/>
    <property type="match status" value="1"/>
</dbReference>
<dbReference type="Pfam" id="PF02575">
    <property type="entry name" value="YbaB_DNA_bd"/>
    <property type="match status" value="1"/>
</dbReference>
<keyword evidence="2" id="KW-0238">DNA-binding</keyword>